<keyword evidence="8" id="KW-1185">Reference proteome</keyword>
<evidence type="ECO:0000256" key="2">
    <source>
        <dbReference type="ARBA" id="ARBA00022723"/>
    </source>
</evidence>
<evidence type="ECO:0000256" key="5">
    <source>
        <dbReference type="SAM" id="SignalP"/>
    </source>
</evidence>
<keyword evidence="4" id="KW-0106">Calcium</keyword>
<sequence>MKQKILLQILVFLAFLSAINTTIAQDKTKPNFIIIFTDDQGYADLSCFGGTHVSTPRIDQMAAEGAKLTSFYVAASVCTPSRAALMTGTYPKRIDMARGSNFVVLLAGDKKGLNPKEITIAEVLKNEGYITGLFGK</sequence>
<dbReference type="PROSITE" id="PS00523">
    <property type="entry name" value="SULFATASE_1"/>
    <property type="match status" value="1"/>
</dbReference>
<dbReference type="InterPro" id="IPR017850">
    <property type="entry name" value="Alkaline_phosphatase_core_sf"/>
</dbReference>
<feature type="signal peptide" evidence="5">
    <location>
        <begin position="1"/>
        <end position="24"/>
    </location>
</feature>
<feature type="chain" id="PRO_5002694561" evidence="5">
    <location>
        <begin position="25"/>
        <end position="136"/>
    </location>
</feature>
<dbReference type="EMBL" id="ABCK01000012">
    <property type="protein sequence ID" value="EDM26992.1"/>
    <property type="molecule type" value="Genomic_DNA"/>
</dbReference>
<dbReference type="PANTHER" id="PTHR42693">
    <property type="entry name" value="ARYLSULFATASE FAMILY MEMBER"/>
    <property type="match status" value="1"/>
</dbReference>
<evidence type="ECO:0000313" key="8">
    <source>
        <dbReference type="Proteomes" id="UP000004947"/>
    </source>
</evidence>
<dbReference type="InterPro" id="IPR024607">
    <property type="entry name" value="Sulfatase_CS"/>
</dbReference>
<evidence type="ECO:0000256" key="4">
    <source>
        <dbReference type="ARBA" id="ARBA00022837"/>
    </source>
</evidence>
<proteinExistence type="inferred from homology"/>
<dbReference type="Proteomes" id="UP000004947">
    <property type="component" value="Unassembled WGS sequence"/>
</dbReference>
<reference evidence="7 8" key="1">
    <citation type="journal article" date="2010" name="J. Bacteriol.">
        <title>Genome sequence of Lentisphaera araneosa HTCC2155T, the type species of the order Lentisphaerales in the phylum Lentisphaerae.</title>
        <authorList>
            <person name="Thrash J.C."/>
            <person name="Cho J.C."/>
            <person name="Vergin K.L."/>
            <person name="Morris R.M."/>
            <person name="Giovannoni S.J."/>
        </authorList>
    </citation>
    <scope>NUCLEOTIDE SEQUENCE [LARGE SCALE GENOMIC DNA]</scope>
    <source>
        <strain evidence="7 8">HTCC2155</strain>
    </source>
</reference>
<dbReference type="AlphaFoldDB" id="A6DMV6"/>
<comment type="similarity">
    <text evidence="1">Belongs to the sulfatase family.</text>
</comment>
<keyword evidence="3" id="KW-0378">Hydrolase</keyword>
<evidence type="ECO:0000259" key="6">
    <source>
        <dbReference type="Pfam" id="PF00884"/>
    </source>
</evidence>
<comment type="caution">
    <text evidence="7">The sequence shown here is derived from an EMBL/GenBank/DDBJ whole genome shotgun (WGS) entry which is preliminary data.</text>
</comment>
<dbReference type="STRING" id="313628.LNTAR_07104"/>
<dbReference type="SUPFAM" id="SSF53649">
    <property type="entry name" value="Alkaline phosphatase-like"/>
    <property type="match status" value="1"/>
</dbReference>
<dbReference type="InterPro" id="IPR000917">
    <property type="entry name" value="Sulfatase_N"/>
</dbReference>
<keyword evidence="5" id="KW-0732">Signal</keyword>
<gene>
    <name evidence="7" type="ORF">LNTAR_07104</name>
</gene>
<feature type="domain" description="Sulfatase N-terminal" evidence="6">
    <location>
        <begin position="30"/>
        <end position="136"/>
    </location>
</feature>
<evidence type="ECO:0000256" key="3">
    <source>
        <dbReference type="ARBA" id="ARBA00022801"/>
    </source>
</evidence>
<protein>
    <submittedName>
        <fullName evidence="7">Iduronate-sulfatase or arylsulfatase A</fullName>
    </submittedName>
</protein>
<name>A6DMV6_9BACT</name>
<dbReference type="GO" id="GO:0046872">
    <property type="term" value="F:metal ion binding"/>
    <property type="evidence" value="ECO:0007669"/>
    <property type="project" value="UniProtKB-KW"/>
</dbReference>
<evidence type="ECO:0000313" key="7">
    <source>
        <dbReference type="EMBL" id="EDM26992.1"/>
    </source>
</evidence>
<evidence type="ECO:0000256" key="1">
    <source>
        <dbReference type="ARBA" id="ARBA00008779"/>
    </source>
</evidence>
<dbReference type="eggNOG" id="COG3119">
    <property type="taxonomic scope" value="Bacteria"/>
</dbReference>
<dbReference type="PANTHER" id="PTHR42693:SF53">
    <property type="entry name" value="ENDO-4-O-SULFATASE"/>
    <property type="match status" value="1"/>
</dbReference>
<dbReference type="Gene3D" id="3.40.720.10">
    <property type="entry name" value="Alkaline Phosphatase, subunit A"/>
    <property type="match status" value="1"/>
</dbReference>
<dbReference type="Pfam" id="PF00884">
    <property type="entry name" value="Sulfatase"/>
    <property type="match status" value="1"/>
</dbReference>
<organism evidence="7 8">
    <name type="scientific">Lentisphaera araneosa HTCC2155</name>
    <dbReference type="NCBI Taxonomy" id="313628"/>
    <lineage>
        <taxon>Bacteria</taxon>
        <taxon>Pseudomonadati</taxon>
        <taxon>Lentisphaerota</taxon>
        <taxon>Lentisphaeria</taxon>
        <taxon>Lentisphaerales</taxon>
        <taxon>Lentisphaeraceae</taxon>
        <taxon>Lentisphaera</taxon>
    </lineage>
</organism>
<dbReference type="InterPro" id="IPR050738">
    <property type="entry name" value="Sulfatase"/>
</dbReference>
<keyword evidence="2" id="KW-0479">Metal-binding</keyword>
<dbReference type="GO" id="GO:0004065">
    <property type="term" value="F:arylsulfatase activity"/>
    <property type="evidence" value="ECO:0007669"/>
    <property type="project" value="TreeGrafter"/>
</dbReference>
<accession>A6DMV6</accession>